<evidence type="ECO:0008006" key="4">
    <source>
        <dbReference type="Google" id="ProtNLM"/>
    </source>
</evidence>
<evidence type="ECO:0000313" key="3">
    <source>
        <dbReference type="Proteomes" id="UP000640583"/>
    </source>
</evidence>
<dbReference type="RefSeq" id="WP_228847918.1">
    <property type="nucleotide sequence ID" value="NZ_JADCKQ010000003.1"/>
</dbReference>
<dbReference type="AlphaFoldDB" id="A0A8J7LP48"/>
<dbReference type="Proteomes" id="UP000640583">
    <property type="component" value="Unassembled WGS sequence"/>
</dbReference>
<comment type="caution">
    <text evidence="2">The sequence shown here is derived from an EMBL/GenBank/DDBJ whole genome shotgun (WGS) entry which is preliminary data.</text>
</comment>
<protein>
    <recommendedName>
        <fullName evidence="4">Nicotinamide mononucleotide transporter</fullName>
    </recommendedName>
</protein>
<dbReference type="EMBL" id="JADCKQ010000003">
    <property type="protein sequence ID" value="MBI1493061.1"/>
    <property type="molecule type" value="Genomic_DNA"/>
</dbReference>
<gene>
    <name evidence="2" type="ORF">H1D41_05365</name>
</gene>
<organism evidence="2 3">
    <name type="scientific">Halocynthiibacter styelae</name>
    <dbReference type="NCBI Taxonomy" id="2761955"/>
    <lineage>
        <taxon>Bacteria</taxon>
        <taxon>Pseudomonadati</taxon>
        <taxon>Pseudomonadota</taxon>
        <taxon>Alphaproteobacteria</taxon>
        <taxon>Rhodobacterales</taxon>
        <taxon>Paracoccaceae</taxon>
        <taxon>Halocynthiibacter</taxon>
    </lineage>
</organism>
<reference evidence="2" key="1">
    <citation type="submission" date="2020-10" db="EMBL/GenBank/DDBJ databases">
        <title>Paenihalocynthiibacter styelae gen. nov., sp. nov., isolated from stalked sea squirt Styela clava.</title>
        <authorList>
            <person name="Kim Y.-O."/>
            <person name="Yoon J.-H."/>
        </authorList>
    </citation>
    <scope>NUCLEOTIDE SEQUENCE</scope>
    <source>
        <strain evidence="2">MYP1-1</strain>
    </source>
</reference>
<keyword evidence="1" id="KW-0472">Membrane</keyword>
<feature type="transmembrane region" description="Helical" evidence="1">
    <location>
        <begin position="58"/>
        <end position="76"/>
    </location>
</feature>
<feature type="transmembrane region" description="Helical" evidence="1">
    <location>
        <begin position="6"/>
        <end position="26"/>
    </location>
</feature>
<name>A0A8J7LP48_9RHOB</name>
<keyword evidence="1" id="KW-0812">Transmembrane</keyword>
<evidence type="ECO:0000256" key="1">
    <source>
        <dbReference type="SAM" id="Phobius"/>
    </source>
</evidence>
<evidence type="ECO:0000313" key="2">
    <source>
        <dbReference type="EMBL" id="MBI1493061.1"/>
    </source>
</evidence>
<keyword evidence="3" id="KW-1185">Reference proteome</keyword>
<accession>A0A8J7LP48</accession>
<keyword evidence="1" id="KW-1133">Transmembrane helix</keyword>
<sequence>MNKSRLVSIFEVTGSVLAMIYALLIASNTGNEVLGFSLLLLSALLFAGWGYLDKRWAFLALQFFYATSAIIGLIRWG</sequence>
<proteinExistence type="predicted"/>
<feature type="transmembrane region" description="Helical" evidence="1">
    <location>
        <begin position="33"/>
        <end position="52"/>
    </location>
</feature>